<proteinExistence type="predicted"/>
<sequence length="594" mass="64890">MEMIRLGQITFASFLLLTSPVFGQDSAVFAPLDLSSAGERDLLVERQALMARLVARVPSGEEEPPSEAAAQLYLDLAELHLAQMLRREAAGLLSVIAVEDLSPEAQRRHRTLQMVLDLLSERDELSAVLSRSIGWEQGQALRTAAFARLDRHAEAARLLPFAIQTLDALSPAIRAAILPDLLEAALFAEAWPEAKVLATRFADHAELRDSPAYRFLLAHAAELSGDLLSAFDGYMRAAEGRDAHAQRARLALVLLGRRTETLSLAEAVETLKAARWAWSGDEVATEVAQYLADYSVEHGDTRAALWALDLLLTEATDPDEAEALRDRARDVLEAFYEAGATGEIALGTYLEDHAVISLRWRFLDGFAERAAVLPQTLLDTGMTALAAREFRTLRDVEEASGEFGQSIPDRAMLLQLSLGEAHALLAGGQAGAAVDVLIPLSARHGGDGDVERLLVEALSQAGRSDELADLRVRGLDFDLQRRRATTLYENAKWAPAHEALLELWDSYPGQFGFSDASRLIRAAHEVGNTDTVSRVATAFPSLSDLPGWSELAVTLKDSRTTPTELDTKLMRSSIENADRVLNAVTEITDSMNRE</sequence>
<dbReference type="EMBL" id="QPMK01000012">
    <property type="protein sequence ID" value="RDD65430.1"/>
    <property type="molecule type" value="Genomic_DNA"/>
</dbReference>
<gene>
    <name evidence="1" type="ORF">DU478_14770</name>
</gene>
<evidence type="ECO:0000313" key="2">
    <source>
        <dbReference type="Proteomes" id="UP000253977"/>
    </source>
</evidence>
<protein>
    <submittedName>
        <fullName evidence="1">Uncharacterized protein</fullName>
    </submittedName>
</protein>
<accession>A0A369TJL8</accession>
<reference evidence="1 2" key="1">
    <citation type="submission" date="2018-07" db="EMBL/GenBank/DDBJ databases">
        <title>Thalassococcus profundi sp. nov., a marine bacterium isolated from deep seawater of Okinawa Trough.</title>
        <authorList>
            <person name="Yu M."/>
        </authorList>
    </citation>
    <scope>NUCLEOTIDE SEQUENCE [LARGE SCALE GENOMIC DNA]</scope>
    <source>
        <strain evidence="1 2">WRAS1</strain>
    </source>
</reference>
<dbReference type="Proteomes" id="UP000253977">
    <property type="component" value="Unassembled WGS sequence"/>
</dbReference>
<organism evidence="1 2">
    <name type="scientific">Thalassococcus profundi</name>
    <dbReference type="NCBI Taxonomy" id="2282382"/>
    <lineage>
        <taxon>Bacteria</taxon>
        <taxon>Pseudomonadati</taxon>
        <taxon>Pseudomonadota</taxon>
        <taxon>Alphaproteobacteria</taxon>
        <taxon>Rhodobacterales</taxon>
        <taxon>Roseobacteraceae</taxon>
        <taxon>Thalassococcus</taxon>
    </lineage>
</organism>
<comment type="caution">
    <text evidence="1">The sequence shown here is derived from an EMBL/GenBank/DDBJ whole genome shotgun (WGS) entry which is preliminary data.</text>
</comment>
<dbReference type="OrthoDB" id="7796036at2"/>
<evidence type="ECO:0000313" key="1">
    <source>
        <dbReference type="EMBL" id="RDD65430.1"/>
    </source>
</evidence>
<name>A0A369TJL8_9RHOB</name>
<dbReference type="RefSeq" id="WP_114511741.1">
    <property type="nucleotide sequence ID" value="NZ_QPMK01000012.1"/>
</dbReference>
<keyword evidence="2" id="KW-1185">Reference proteome</keyword>
<dbReference type="AlphaFoldDB" id="A0A369TJL8"/>